<evidence type="ECO:0000313" key="1">
    <source>
        <dbReference type="EMBL" id="KEH17311.1"/>
    </source>
</evidence>
<keyword evidence="3" id="KW-1185">Reference proteome</keyword>
<reference evidence="1 3" key="1">
    <citation type="journal article" date="2011" name="Nature">
        <title>The Medicago genome provides insight into the evolution of rhizobial symbioses.</title>
        <authorList>
            <person name="Young N.D."/>
            <person name="Debelle F."/>
            <person name="Oldroyd G.E."/>
            <person name="Geurts R."/>
            <person name="Cannon S.B."/>
            <person name="Udvardi M.K."/>
            <person name="Benedito V.A."/>
            <person name="Mayer K.F."/>
            <person name="Gouzy J."/>
            <person name="Schoof H."/>
            <person name="Van de Peer Y."/>
            <person name="Proost S."/>
            <person name="Cook D.R."/>
            <person name="Meyers B.C."/>
            <person name="Spannagl M."/>
            <person name="Cheung F."/>
            <person name="De Mita S."/>
            <person name="Krishnakumar V."/>
            <person name="Gundlach H."/>
            <person name="Zhou S."/>
            <person name="Mudge J."/>
            <person name="Bharti A.K."/>
            <person name="Murray J.D."/>
            <person name="Naoumkina M.A."/>
            <person name="Rosen B."/>
            <person name="Silverstein K.A."/>
            <person name="Tang H."/>
            <person name="Rombauts S."/>
            <person name="Zhao P.X."/>
            <person name="Zhou P."/>
            <person name="Barbe V."/>
            <person name="Bardou P."/>
            <person name="Bechner M."/>
            <person name="Bellec A."/>
            <person name="Berger A."/>
            <person name="Berges H."/>
            <person name="Bidwell S."/>
            <person name="Bisseling T."/>
            <person name="Choisne N."/>
            <person name="Couloux A."/>
            <person name="Denny R."/>
            <person name="Deshpande S."/>
            <person name="Dai X."/>
            <person name="Doyle J.J."/>
            <person name="Dudez A.M."/>
            <person name="Farmer A.D."/>
            <person name="Fouteau S."/>
            <person name="Franken C."/>
            <person name="Gibelin C."/>
            <person name="Gish J."/>
            <person name="Goldstein S."/>
            <person name="Gonzalez A.J."/>
            <person name="Green P.J."/>
            <person name="Hallab A."/>
            <person name="Hartog M."/>
            <person name="Hua A."/>
            <person name="Humphray S.J."/>
            <person name="Jeong D.H."/>
            <person name="Jing Y."/>
            <person name="Jocker A."/>
            <person name="Kenton S.M."/>
            <person name="Kim D.J."/>
            <person name="Klee K."/>
            <person name="Lai H."/>
            <person name="Lang C."/>
            <person name="Lin S."/>
            <person name="Macmil S.L."/>
            <person name="Magdelenat G."/>
            <person name="Matthews L."/>
            <person name="McCorrison J."/>
            <person name="Monaghan E.L."/>
            <person name="Mun J.H."/>
            <person name="Najar F.Z."/>
            <person name="Nicholson C."/>
            <person name="Noirot C."/>
            <person name="O'Bleness M."/>
            <person name="Paule C.R."/>
            <person name="Poulain J."/>
            <person name="Prion F."/>
            <person name="Qin B."/>
            <person name="Qu C."/>
            <person name="Retzel E.F."/>
            <person name="Riddle C."/>
            <person name="Sallet E."/>
            <person name="Samain S."/>
            <person name="Samson N."/>
            <person name="Sanders I."/>
            <person name="Saurat O."/>
            <person name="Scarpelli C."/>
            <person name="Schiex T."/>
            <person name="Segurens B."/>
            <person name="Severin A.J."/>
            <person name="Sherrier D.J."/>
            <person name="Shi R."/>
            <person name="Sims S."/>
            <person name="Singer S.R."/>
            <person name="Sinharoy S."/>
            <person name="Sterck L."/>
            <person name="Viollet A."/>
            <person name="Wang B.B."/>
            <person name="Wang K."/>
            <person name="Wang M."/>
            <person name="Wang X."/>
            <person name="Warfsmann J."/>
            <person name="Weissenbach J."/>
            <person name="White D.D."/>
            <person name="White J.D."/>
            <person name="Wiley G.B."/>
            <person name="Wincker P."/>
            <person name="Xing Y."/>
            <person name="Yang L."/>
            <person name="Yao Z."/>
            <person name="Ying F."/>
            <person name="Zhai J."/>
            <person name="Zhou L."/>
            <person name="Zuber A."/>
            <person name="Denarie J."/>
            <person name="Dixon R.A."/>
            <person name="May G.D."/>
            <person name="Schwartz D.C."/>
            <person name="Rogers J."/>
            <person name="Quetier F."/>
            <person name="Town C.D."/>
            <person name="Roe B.A."/>
        </authorList>
    </citation>
    <scope>NUCLEOTIDE SEQUENCE [LARGE SCALE GENOMIC DNA]</scope>
    <source>
        <strain evidence="1">A17</strain>
        <strain evidence="2 3">cv. Jemalong A17</strain>
    </source>
</reference>
<dbReference type="EnsemblPlants" id="KEH17311">
    <property type="protein sequence ID" value="KEH17311"/>
    <property type="gene ID" value="MTR_0024s0180"/>
</dbReference>
<gene>
    <name evidence="1" type="ORF">MTR_0024s0180</name>
</gene>
<sequence length="124" mass="14664">MDVRVKRSAKRRSHSGALLINWWHLKGEKQRIFQHKILKGCFMQPQGSAKDMWEKMAHEIKEVAKQRWKIQEILDLEVKNFGGGMTMFKVKLESKEIISKTDLGVKMSKLGVNIRYIGKRLRRW</sequence>
<protein>
    <submittedName>
        <fullName evidence="1 2">Uncharacterized protein</fullName>
    </submittedName>
</protein>
<organism evidence="1 3">
    <name type="scientific">Medicago truncatula</name>
    <name type="common">Barrel medic</name>
    <name type="synonym">Medicago tribuloides</name>
    <dbReference type="NCBI Taxonomy" id="3880"/>
    <lineage>
        <taxon>Eukaryota</taxon>
        <taxon>Viridiplantae</taxon>
        <taxon>Streptophyta</taxon>
        <taxon>Embryophyta</taxon>
        <taxon>Tracheophyta</taxon>
        <taxon>Spermatophyta</taxon>
        <taxon>Magnoliopsida</taxon>
        <taxon>eudicotyledons</taxon>
        <taxon>Gunneridae</taxon>
        <taxon>Pentapetalae</taxon>
        <taxon>rosids</taxon>
        <taxon>fabids</taxon>
        <taxon>Fabales</taxon>
        <taxon>Fabaceae</taxon>
        <taxon>Papilionoideae</taxon>
        <taxon>50 kb inversion clade</taxon>
        <taxon>NPAAA clade</taxon>
        <taxon>Hologalegina</taxon>
        <taxon>IRL clade</taxon>
        <taxon>Trifolieae</taxon>
        <taxon>Medicago</taxon>
    </lineage>
</organism>
<reference evidence="1 3" key="2">
    <citation type="journal article" date="2014" name="BMC Genomics">
        <title>An improved genome release (version Mt4.0) for the model legume Medicago truncatula.</title>
        <authorList>
            <person name="Tang H."/>
            <person name="Krishnakumar V."/>
            <person name="Bidwell S."/>
            <person name="Rosen B."/>
            <person name="Chan A."/>
            <person name="Zhou S."/>
            <person name="Gentzbittel L."/>
            <person name="Childs K.L."/>
            <person name="Yandell M."/>
            <person name="Gundlach H."/>
            <person name="Mayer K.F."/>
            <person name="Schwartz D.C."/>
            <person name="Town C.D."/>
        </authorList>
    </citation>
    <scope>GENOME REANNOTATION</scope>
    <source>
        <strain evidence="1">A17</strain>
        <strain evidence="2 3">cv. Jemalong A17</strain>
    </source>
</reference>
<dbReference type="Proteomes" id="UP000002051">
    <property type="component" value="Unassembled WGS sequence"/>
</dbReference>
<dbReference type="EMBL" id="KL402749">
    <property type="protein sequence ID" value="KEH17311.1"/>
    <property type="molecule type" value="Genomic_DNA"/>
</dbReference>
<accession>A0A072TJF1</accession>
<proteinExistence type="predicted"/>
<reference evidence="2" key="3">
    <citation type="submission" date="2015-06" db="UniProtKB">
        <authorList>
            <consortium name="EnsemblPlants"/>
        </authorList>
    </citation>
    <scope>IDENTIFICATION</scope>
    <source>
        <strain evidence="2">cv. Jemalong A17</strain>
    </source>
</reference>
<dbReference type="AlphaFoldDB" id="A0A072TJF1"/>
<evidence type="ECO:0000313" key="2">
    <source>
        <dbReference type="EnsemblPlants" id="KEH17311"/>
    </source>
</evidence>
<dbReference type="HOGENOM" id="CLU_2007349_0_0_1"/>
<name>A0A072TJF1_MEDTR</name>
<evidence type="ECO:0000313" key="3">
    <source>
        <dbReference type="Proteomes" id="UP000002051"/>
    </source>
</evidence>